<feature type="transmembrane region" description="Helical" evidence="1">
    <location>
        <begin position="46"/>
        <end position="65"/>
    </location>
</feature>
<dbReference type="HOGENOM" id="CLU_178988_0_0_1"/>
<dbReference type="Gramene" id="OB04G10350.1">
    <property type="protein sequence ID" value="OB04G10350.1"/>
    <property type="gene ID" value="OB04G10350"/>
</dbReference>
<dbReference type="EnsemblPlants" id="OB04G10350.1">
    <property type="protein sequence ID" value="OB04G10350.1"/>
    <property type="gene ID" value="OB04G10350"/>
</dbReference>
<evidence type="ECO:0000256" key="1">
    <source>
        <dbReference type="SAM" id="Phobius"/>
    </source>
</evidence>
<evidence type="ECO:0000313" key="2">
    <source>
        <dbReference type="EnsemblPlants" id="OB04G10350.1"/>
    </source>
</evidence>
<evidence type="ECO:0000313" key="3">
    <source>
        <dbReference type="Proteomes" id="UP000006038"/>
    </source>
</evidence>
<feature type="transmembrane region" description="Helical" evidence="1">
    <location>
        <begin position="7"/>
        <end position="26"/>
    </location>
</feature>
<proteinExistence type="predicted"/>
<keyword evidence="1" id="KW-0812">Transmembrane</keyword>
<organism evidence="2">
    <name type="scientific">Oryza brachyantha</name>
    <name type="common">malo sina</name>
    <dbReference type="NCBI Taxonomy" id="4533"/>
    <lineage>
        <taxon>Eukaryota</taxon>
        <taxon>Viridiplantae</taxon>
        <taxon>Streptophyta</taxon>
        <taxon>Embryophyta</taxon>
        <taxon>Tracheophyta</taxon>
        <taxon>Spermatophyta</taxon>
        <taxon>Magnoliopsida</taxon>
        <taxon>Liliopsida</taxon>
        <taxon>Poales</taxon>
        <taxon>Poaceae</taxon>
        <taxon>BOP clade</taxon>
        <taxon>Oryzoideae</taxon>
        <taxon>Oryzeae</taxon>
        <taxon>Oryzinae</taxon>
        <taxon>Oryza</taxon>
    </lineage>
</organism>
<accession>J3LV60</accession>
<reference evidence="2" key="2">
    <citation type="submission" date="2013-04" db="UniProtKB">
        <authorList>
            <consortium name="EnsemblPlants"/>
        </authorList>
    </citation>
    <scope>IDENTIFICATION</scope>
</reference>
<keyword evidence="1" id="KW-1133">Transmembrane helix</keyword>
<name>J3LV60_ORYBR</name>
<protein>
    <submittedName>
        <fullName evidence="2">Uncharacterized protein</fullName>
    </submittedName>
</protein>
<dbReference type="AlphaFoldDB" id="J3LV60"/>
<keyword evidence="3" id="KW-1185">Reference proteome</keyword>
<keyword evidence="1" id="KW-0472">Membrane</keyword>
<dbReference type="Proteomes" id="UP000006038">
    <property type="component" value="Chromosome 4"/>
</dbReference>
<dbReference type="eggNOG" id="KOG4650">
    <property type="taxonomic scope" value="Eukaryota"/>
</dbReference>
<reference evidence="2" key="1">
    <citation type="journal article" date="2013" name="Nat. Commun.">
        <title>Whole-genome sequencing of Oryza brachyantha reveals mechanisms underlying Oryza genome evolution.</title>
        <authorList>
            <person name="Chen J."/>
            <person name="Huang Q."/>
            <person name="Gao D."/>
            <person name="Wang J."/>
            <person name="Lang Y."/>
            <person name="Liu T."/>
            <person name="Li B."/>
            <person name="Bai Z."/>
            <person name="Luis Goicoechea J."/>
            <person name="Liang C."/>
            <person name="Chen C."/>
            <person name="Zhang W."/>
            <person name="Sun S."/>
            <person name="Liao Y."/>
            <person name="Zhang X."/>
            <person name="Yang L."/>
            <person name="Song C."/>
            <person name="Wang M."/>
            <person name="Shi J."/>
            <person name="Liu G."/>
            <person name="Liu J."/>
            <person name="Zhou H."/>
            <person name="Zhou W."/>
            <person name="Yu Q."/>
            <person name="An N."/>
            <person name="Chen Y."/>
            <person name="Cai Q."/>
            <person name="Wang B."/>
            <person name="Liu B."/>
            <person name="Min J."/>
            <person name="Huang Y."/>
            <person name="Wu H."/>
            <person name="Li Z."/>
            <person name="Zhang Y."/>
            <person name="Yin Y."/>
            <person name="Song W."/>
            <person name="Jiang J."/>
            <person name="Jackson S.A."/>
            <person name="Wing R.A."/>
            <person name="Wang J."/>
            <person name="Chen M."/>
        </authorList>
    </citation>
    <scope>NUCLEOTIDE SEQUENCE [LARGE SCALE GENOMIC DNA]</scope>
    <source>
        <strain evidence="2">cv. IRGC 101232</strain>
    </source>
</reference>
<sequence length="103" mass="11629">MAAGVRNMLIAFLLPLPSLLFFFTFVRPSNQDSRSTVSSWCAAHPLLVANLVFLFNVDLLFWLIGNLLSNHWLIDLYWTVIPVMLLHYYRAHPAAVADAARAA</sequence>